<dbReference type="SUPFAM" id="SSF88946">
    <property type="entry name" value="Sigma2 domain of RNA polymerase sigma factors"/>
    <property type="match status" value="1"/>
</dbReference>
<dbReference type="InterPro" id="IPR013325">
    <property type="entry name" value="RNA_pol_sigma_r2"/>
</dbReference>
<reference evidence="8" key="1">
    <citation type="journal article" date="2019" name="Int. J. Syst. Evol. Microbiol.">
        <title>The Global Catalogue of Microorganisms (GCM) 10K type strain sequencing project: providing services to taxonomists for standard genome sequencing and annotation.</title>
        <authorList>
            <consortium name="The Broad Institute Genomics Platform"/>
            <consortium name="The Broad Institute Genome Sequencing Center for Infectious Disease"/>
            <person name="Wu L."/>
            <person name="Ma J."/>
        </authorList>
    </citation>
    <scope>NUCLEOTIDE SEQUENCE [LARGE SCALE GENOMIC DNA]</scope>
    <source>
        <strain evidence="8">KCTC 23984</strain>
    </source>
</reference>
<organism evidence="7 8">
    <name type="scientific">Pontibacter toksunensis</name>
    <dbReference type="NCBI Taxonomy" id="1332631"/>
    <lineage>
        <taxon>Bacteria</taxon>
        <taxon>Pseudomonadati</taxon>
        <taxon>Bacteroidota</taxon>
        <taxon>Cytophagia</taxon>
        <taxon>Cytophagales</taxon>
        <taxon>Hymenobacteraceae</taxon>
        <taxon>Pontibacter</taxon>
    </lineage>
</organism>
<proteinExistence type="inferred from homology"/>
<keyword evidence="4" id="KW-0804">Transcription</keyword>
<dbReference type="InterPro" id="IPR007627">
    <property type="entry name" value="RNA_pol_sigma70_r2"/>
</dbReference>
<dbReference type="SUPFAM" id="SSF88659">
    <property type="entry name" value="Sigma3 and sigma4 domains of RNA polymerase sigma factors"/>
    <property type="match status" value="1"/>
</dbReference>
<evidence type="ECO:0000259" key="5">
    <source>
        <dbReference type="Pfam" id="PF04542"/>
    </source>
</evidence>
<comment type="caution">
    <text evidence="7">The sequence shown here is derived from an EMBL/GenBank/DDBJ whole genome shotgun (WGS) entry which is preliminary data.</text>
</comment>
<dbReference type="Proteomes" id="UP001597641">
    <property type="component" value="Unassembled WGS sequence"/>
</dbReference>
<name>A0ABW6BVQ2_9BACT</name>
<evidence type="ECO:0000313" key="7">
    <source>
        <dbReference type="EMBL" id="MFD3001820.1"/>
    </source>
</evidence>
<keyword evidence="2" id="KW-0805">Transcription regulation</keyword>
<feature type="domain" description="RNA polymerase sigma factor 70 region 4 type 2" evidence="6">
    <location>
        <begin position="122"/>
        <end position="172"/>
    </location>
</feature>
<keyword evidence="3" id="KW-0731">Sigma factor</keyword>
<dbReference type="PANTHER" id="PTHR43133">
    <property type="entry name" value="RNA POLYMERASE ECF-TYPE SIGMA FACTO"/>
    <property type="match status" value="1"/>
</dbReference>
<dbReference type="EMBL" id="JBHUOX010000012">
    <property type="protein sequence ID" value="MFD3001820.1"/>
    <property type="molecule type" value="Genomic_DNA"/>
</dbReference>
<accession>A0ABW6BVQ2</accession>
<dbReference type="CDD" id="cd06171">
    <property type="entry name" value="Sigma70_r4"/>
    <property type="match status" value="1"/>
</dbReference>
<sequence length="188" mass="21581">MSDTVSKEVEILLRGCLKGDREAQRKLYKHFYGYAMSVSLRYTKDAEEAKDILNDSFLKVFTKLHQYDPQKPLKGWIRRIIINTALDSYRHNLKHYNLMDIEAAVPEADAFNVLQQINFEYMVSLVQALSPAYRAVFSLYAIDGYTHEEIADMLGIAVGTSKSNLAKARANLRAALKESRIDEYKQHV</sequence>
<dbReference type="Pfam" id="PF04542">
    <property type="entry name" value="Sigma70_r2"/>
    <property type="match status" value="1"/>
</dbReference>
<dbReference type="PANTHER" id="PTHR43133:SF46">
    <property type="entry name" value="RNA POLYMERASE SIGMA-70 FACTOR ECF SUBFAMILY"/>
    <property type="match status" value="1"/>
</dbReference>
<evidence type="ECO:0000256" key="2">
    <source>
        <dbReference type="ARBA" id="ARBA00023015"/>
    </source>
</evidence>
<comment type="similarity">
    <text evidence="1">Belongs to the sigma-70 factor family. ECF subfamily.</text>
</comment>
<feature type="domain" description="RNA polymerase sigma-70 region 2" evidence="5">
    <location>
        <begin position="27"/>
        <end position="92"/>
    </location>
</feature>
<dbReference type="Gene3D" id="1.10.1740.10">
    <property type="match status" value="1"/>
</dbReference>
<dbReference type="NCBIfam" id="TIGR02937">
    <property type="entry name" value="sigma70-ECF"/>
    <property type="match status" value="1"/>
</dbReference>
<dbReference type="InterPro" id="IPR039425">
    <property type="entry name" value="RNA_pol_sigma-70-like"/>
</dbReference>
<gene>
    <name evidence="7" type="ORF">ACFS7Z_15710</name>
</gene>
<protein>
    <submittedName>
        <fullName evidence="7">RNA polymerase sigma factor</fullName>
    </submittedName>
</protein>
<evidence type="ECO:0000313" key="8">
    <source>
        <dbReference type="Proteomes" id="UP001597641"/>
    </source>
</evidence>
<dbReference type="InterPro" id="IPR036388">
    <property type="entry name" value="WH-like_DNA-bd_sf"/>
</dbReference>
<dbReference type="InterPro" id="IPR014284">
    <property type="entry name" value="RNA_pol_sigma-70_dom"/>
</dbReference>
<dbReference type="InterPro" id="IPR013324">
    <property type="entry name" value="RNA_pol_sigma_r3/r4-like"/>
</dbReference>
<evidence type="ECO:0000256" key="1">
    <source>
        <dbReference type="ARBA" id="ARBA00010641"/>
    </source>
</evidence>
<evidence type="ECO:0000256" key="4">
    <source>
        <dbReference type="ARBA" id="ARBA00023163"/>
    </source>
</evidence>
<dbReference type="RefSeq" id="WP_377486410.1">
    <property type="nucleotide sequence ID" value="NZ_JBHUOX010000012.1"/>
</dbReference>
<evidence type="ECO:0000259" key="6">
    <source>
        <dbReference type="Pfam" id="PF08281"/>
    </source>
</evidence>
<dbReference type="Pfam" id="PF08281">
    <property type="entry name" value="Sigma70_r4_2"/>
    <property type="match status" value="1"/>
</dbReference>
<dbReference type="InterPro" id="IPR013249">
    <property type="entry name" value="RNA_pol_sigma70_r4_t2"/>
</dbReference>
<keyword evidence="8" id="KW-1185">Reference proteome</keyword>
<dbReference type="Gene3D" id="1.10.10.10">
    <property type="entry name" value="Winged helix-like DNA-binding domain superfamily/Winged helix DNA-binding domain"/>
    <property type="match status" value="1"/>
</dbReference>
<evidence type="ECO:0000256" key="3">
    <source>
        <dbReference type="ARBA" id="ARBA00023082"/>
    </source>
</evidence>